<dbReference type="RefSeq" id="WP_130847859.1">
    <property type="nucleotide sequence ID" value="NZ_UYIG01000001.1"/>
</dbReference>
<evidence type="ECO:0008006" key="3">
    <source>
        <dbReference type="Google" id="ProtNLM"/>
    </source>
</evidence>
<evidence type="ECO:0000313" key="1">
    <source>
        <dbReference type="EMBL" id="VDG26674.1"/>
    </source>
</evidence>
<reference evidence="1 2" key="1">
    <citation type="submission" date="2018-11" db="EMBL/GenBank/DDBJ databases">
        <authorList>
            <person name="Wuyts S."/>
        </authorList>
    </citation>
    <scope>NUCLEOTIDE SEQUENCE [LARGE SCALE GENOMIC DNA]</scope>
    <source>
        <strain evidence="1">Lactobacillus mudanjiangensis AMBF249</strain>
    </source>
</reference>
<accession>A0A660E1Q5</accession>
<gene>
    <name evidence="1" type="ORF">MUDAN_MDHGFNIF_00109</name>
</gene>
<dbReference type="EMBL" id="UYIG01000001">
    <property type="protein sequence ID" value="VDG26674.1"/>
    <property type="molecule type" value="Genomic_DNA"/>
</dbReference>
<proteinExistence type="predicted"/>
<keyword evidence="2" id="KW-1185">Reference proteome</keyword>
<organism evidence="1 2">
    <name type="scientific">Lactiplantibacillus mudanjiangensis</name>
    <dbReference type="NCBI Taxonomy" id="1296538"/>
    <lineage>
        <taxon>Bacteria</taxon>
        <taxon>Bacillati</taxon>
        <taxon>Bacillota</taxon>
        <taxon>Bacilli</taxon>
        <taxon>Lactobacillales</taxon>
        <taxon>Lactobacillaceae</taxon>
        <taxon>Lactiplantibacillus</taxon>
    </lineage>
</organism>
<dbReference type="AlphaFoldDB" id="A0A660E1Q5"/>
<dbReference type="Proteomes" id="UP000289996">
    <property type="component" value="Unassembled WGS sequence"/>
</dbReference>
<evidence type="ECO:0000313" key="2">
    <source>
        <dbReference type="Proteomes" id="UP000289996"/>
    </source>
</evidence>
<protein>
    <recommendedName>
        <fullName evidence="3">DUF3841 domain-containing protein</fullName>
    </recommendedName>
</protein>
<name>A0A660E1Q5_9LACO</name>
<sequence length="166" mass="19902">MLIETFQKRRFLKQSGDILTTSRQCEMGIVYPDVKFQQAYDWLRDQYVKRRGPLDPRQALIWGWPSPYPIEAYQLNPPMDKRVAAVHLWVEVPDELILETNFESWSIILNRLLFDEDSGLTLEKDWEKLFDTKWLEQHEYAYELDANSAQTVFPYIKQEWIKKLSI</sequence>